<reference evidence="3" key="3">
    <citation type="submission" date="2025-08" db="UniProtKB">
        <authorList>
            <consortium name="RefSeq"/>
        </authorList>
    </citation>
    <scope>IDENTIFICATION</scope>
    <source>
        <strain evidence="3">CBS 342.82</strain>
    </source>
</reference>
<dbReference type="Proteomes" id="UP000504637">
    <property type="component" value="Unplaced"/>
</dbReference>
<name>A0A6J3LSZ1_9PEZI</name>
<dbReference type="RefSeq" id="XP_033455946.1">
    <property type="nucleotide sequence ID" value="XM_033608570.1"/>
</dbReference>
<dbReference type="GeneID" id="54366370"/>
<sequence>MVRLTFIAAAVFALGAAASPVVEIARDNCGTNIGDCYGNGCEGVFANPNDQYGTCSAGRYAGCECRKCGGKTNSFRGACNDNGCMGLAGICQAGNYQGCPCN</sequence>
<proteinExistence type="predicted"/>
<keyword evidence="1" id="KW-0732">Signal</keyword>
<feature type="signal peptide" evidence="1">
    <location>
        <begin position="1"/>
        <end position="18"/>
    </location>
</feature>
<accession>A0A6J3LSZ1</accession>
<evidence type="ECO:0000256" key="1">
    <source>
        <dbReference type="SAM" id="SignalP"/>
    </source>
</evidence>
<protein>
    <submittedName>
        <fullName evidence="3">Uncharacterized protein</fullName>
    </submittedName>
</protein>
<dbReference type="AlphaFoldDB" id="A0A6J3LSZ1"/>
<reference evidence="3" key="2">
    <citation type="submission" date="2020-04" db="EMBL/GenBank/DDBJ databases">
        <authorList>
            <consortium name="NCBI Genome Project"/>
        </authorList>
    </citation>
    <scope>NUCLEOTIDE SEQUENCE</scope>
    <source>
        <strain evidence="3">CBS 342.82</strain>
    </source>
</reference>
<organism evidence="3">
    <name type="scientific">Dissoconium aciculare CBS 342.82</name>
    <dbReference type="NCBI Taxonomy" id="1314786"/>
    <lineage>
        <taxon>Eukaryota</taxon>
        <taxon>Fungi</taxon>
        <taxon>Dikarya</taxon>
        <taxon>Ascomycota</taxon>
        <taxon>Pezizomycotina</taxon>
        <taxon>Dothideomycetes</taxon>
        <taxon>Dothideomycetidae</taxon>
        <taxon>Mycosphaerellales</taxon>
        <taxon>Dissoconiaceae</taxon>
        <taxon>Dissoconium</taxon>
    </lineage>
</organism>
<dbReference type="OrthoDB" id="2956254at2759"/>
<feature type="chain" id="PRO_5026763143" evidence="1">
    <location>
        <begin position="19"/>
        <end position="102"/>
    </location>
</feature>
<keyword evidence="2" id="KW-1185">Reference proteome</keyword>
<gene>
    <name evidence="3" type="ORF">K489DRAFT_434754</name>
</gene>
<evidence type="ECO:0000313" key="3">
    <source>
        <dbReference type="RefSeq" id="XP_033455946.1"/>
    </source>
</evidence>
<reference evidence="3" key="1">
    <citation type="submission" date="2020-01" db="EMBL/GenBank/DDBJ databases">
        <authorList>
            <consortium name="DOE Joint Genome Institute"/>
            <person name="Haridas S."/>
            <person name="Albert R."/>
            <person name="Binder M."/>
            <person name="Bloem J."/>
            <person name="Labutti K."/>
            <person name="Salamov A."/>
            <person name="Andreopoulos B."/>
            <person name="Baker S.E."/>
            <person name="Barry K."/>
            <person name="Bills G."/>
            <person name="Bluhm B.H."/>
            <person name="Cannon C."/>
            <person name="Castanera R."/>
            <person name="Culley D.E."/>
            <person name="Daum C."/>
            <person name="Ezra D."/>
            <person name="Gonzalez J.B."/>
            <person name="Henrissat B."/>
            <person name="Kuo A."/>
            <person name="Liang C."/>
            <person name="Lipzen A."/>
            <person name="Lutzoni F."/>
            <person name="Magnuson J."/>
            <person name="Mondo S."/>
            <person name="Nolan M."/>
            <person name="Ohm R."/>
            <person name="Pangilinan J."/>
            <person name="Park H.-J."/>
            <person name="Ramirez L."/>
            <person name="Alfaro M."/>
            <person name="Sun H."/>
            <person name="Tritt A."/>
            <person name="Yoshinaga Y."/>
            <person name="Zwiers L.-H."/>
            <person name="Turgeon B.G."/>
            <person name="Goodwin S.B."/>
            <person name="Spatafora J.W."/>
            <person name="Crous P.W."/>
            <person name="Grigoriev I.V."/>
        </authorList>
    </citation>
    <scope>NUCLEOTIDE SEQUENCE</scope>
    <source>
        <strain evidence="3">CBS 342.82</strain>
    </source>
</reference>
<evidence type="ECO:0000313" key="2">
    <source>
        <dbReference type="Proteomes" id="UP000504637"/>
    </source>
</evidence>